<dbReference type="NCBIfam" id="NF003814">
    <property type="entry name" value="PRK05406.1-3"/>
    <property type="match status" value="1"/>
</dbReference>
<dbReference type="InterPro" id="IPR011330">
    <property type="entry name" value="Glyco_hydro/deAcase_b/a-brl"/>
</dbReference>
<gene>
    <name evidence="1" type="primary">pxpA</name>
    <name evidence="2" type="ORF">GCM10009550_60010</name>
</gene>
<protein>
    <recommendedName>
        <fullName evidence="1">5-oxoprolinase subunit A</fullName>
        <shortName evidence="1">5-OPase subunit A</shortName>
        <ecNumber evidence="1">3.5.2.9</ecNumber>
    </recommendedName>
    <alternativeName>
        <fullName evidence="1">5-oxoprolinase (ATP-hydrolyzing) subunit A</fullName>
    </alternativeName>
</protein>
<keyword evidence="1" id="KW-0067">ATP-binding</keyword>
<sequence>MTDRLVAGPSVASGRRATVMDLRSMDLNADLGEGFGAWRLGDDTALMSVVTSANVACGFHAGDPLIMRVTCRTAVAHGVAIGAQVSYRDLAGFGRRAMDVPFDELASEILYQLSALDGIARSCGGRVSYVKPHGALYNRVVHDRGQAAAVAEAVLSFDPSLPVLTLPGSVLAEVHDELQTVAECYADRAYTPEGTLVPRRSPVSVVTDPQKVAERAVRMAVKGEVEAIDGTVVPVSARSICVHGDTPNAVELARTVRGALSDAGVKIIPFT</sequence>
<evidence type="ECO:0000313" key="3">
    <source>
        <dbReference type="Proteomes" id="UP001500665"/>
    </source>
</evidence>
<comment type="caution">
    <text evidence="2">The sequence shown here is derived from an EMBL/GenBank/DDBJ whole genome shotgun (WGS) entry which is preliminary data.</text>
</comment>
<dbReference type="Proteomes" id="UP001500665">
    <property type="component" value="Unassembled WGS sequence"/>
</dbReference>
<dbReference type="CDD" id="cd10787">
    <property type="entry name" value="LamB_YcsF_like"/>
    <property type="match status" value="1"/>
</dbReference>
<organism evidence="2 3">
    <name type="scientific">Actinocorallia libanotica</name>
    <dbReference type="NCBI Taxonomy" id="46162"/>
    <lineage>
        <taxon>Bacteria</taxon>
        <taxon>Bacillati</taxon>
        <taxon>Actinomycetota</taxon>
        <taxon>Actinomycetes</taxon>
        <taxon>Streptosporangiales</taxon>
        <taxon>Thermomonosporaceae</taxon>
        <taxon>Actinocorallia</taxon>
    </lineage>
</organism>
<comment type="similarity">
    <text evidence="1">Belongs to the LamB/PxpA family.</text>
</comment>
<dbReference type="HAMAP" id="MF_00691">
    <property type="entry name" value="PxpA"/>
    <property type="match status" value="1"/>
</dbReference>
<proteinExistence type="inferred from homology"/>
<comment type="subunit">
    <text evidence="1">Forms a complex composed of PxpA, PxpB and PxpC.</text>
</comment>
<keyword evidence="1" id="KW-0378">Hydrolase</keyword>
<dbReference type="InterPro" id="IPR005501">
    <property type="entry name" value="LamB/YcsF/PxpA-like"/>
</dbReference>
<comment type="function">
    <text evidence="1">Catalyzes the cleavage of 5-oxoproline to form L-glutamate coupled to the hydrolysis of ATP to ADP and inorganic phosphate.</text>
</comment>
<dbReference type="PANTHER" id="PTHR30292">
    <property type="entry name" value="UNCHARACTERIZED PROTEIN YBGL-RELATED"/>
    <property type="match status" value="1"/>
</dbReference>
<keyword evidence="3" id="KW-1185">Reference proteome</keyword>
<dbReference type="NCBIfam" id="NF003816">
    <property type="entry name" value="PRK05406.1-5"/>
    <property type="match status" value="1"/>
</dbReference>
<evidence type="ECO:0000256" key="1">
    <source>
        <dbReference type="HAMAP-Rule" id="MF_00691"/>
    </source>
</evidence>
<evidence type="ECO:0000313" key="2">
    <source>
        <dbReference type="EMBL" id="GAA0963764.1"/>
    </source>
</evidence>
<dbReference type="PANTHER" id="PTHR30292:SF0">
    <property type="entry name" value="5-OXOPROLINASE SUBUNIT A"/>
    <property type="match status" value="1"/>
</dbReference>
<comment type="catalytic activity">
    <reaction evidence="1">
        <text>5-oxo-L-proline + ATP + 2 H2O = L-glutamate + ADP + phosphate + H(+)</text>
        <dbReference type="Rhea" id="RHEA:10348"/>
        <dbReference type="ChEBI" id="CHEBI:15377"/>
        <dbReference type="ChEBI" id="CHEBI:15378"/>
        <dbReference type="ChEBI" id="CHEBI:29985"/>
        <dbReference type="ChEBI" id="CHEBI:30616"/>
        <dbReference type="ChEBI" id="CHEBI:43474"/>
        <dbReference type="ChEBI" id="CHEBI:58402"/>
        <dbReference type="ChEBI" id="CHEBI:456216"/>
        <dbReference type="EC" id="3.5.2.9"/>
    </reaction>
</comment>
<dbReference type="Gene3D" id="3.20.20.370">
    <property type="entry name" value="Glycoside hydrolase/deacetylase"/>
    <property type="match status" value="1"/>
</dbReference>
<name>A0ABN1RU16_9ACTN</name>
<dbReference type="EC" id="3.5.2.9" evidence="1"/>
<dbReference type="SUPFAM" id="SSF88713">
    <property type="entry name" value="Glycoside hydrolase/deacetylase"/>
    <property type="match status" value="1"/>
</dbReference>
<keyword evidence="1" id="KW-0547">Nucleotide-binding</keyword>
<dbReference type="Pfam" id="PF03746">
    <property type="entry name" value="LamB_YcsF"/>
    <property type="match status" value="1"/>
</dbReference>
<accession>A0ABN1RU16</accession>
<dbReference type="EMBL" id="BAAAHH010000031">
    <property type="protein sequence ID" value="GAA0963764.1"/>
    <property type="molecule type" value="Genomic_DNA"/>
</dbReference>
<reference evidence="2 3" key="1">
    <citation type="journal article" date="2019" name="Int. J. Syst. Evol. Microbiol.">
        <title>The Global Catalogue of Microorganisms (GCM) 10K type strain sequencing project: providing services to taxonomists for standard genome sequencing and annotation.</title>
        <authorList>
            <consortium name="The Broad Institute Genomics Platform"/>
            <consortium name="The Broad Institute Genome Sequencing Center for Infectious Disease"/>
            <person name="Wu L."/>
            <person name="Ma J."/>
        </authorList>
    </citation>
    <scope>NUCLEOTIDE SEQUENCE [LARGE SCALE GENOMIC DNA]</scope>
    <source>
        <strain evidence="2 3">JCM 10696</strain>
    </source>
</reference>